<reference evidence="7 8" key="1">
    <citation type="journal article" date="2020" name="bioRxiv">
        <title>Metabolic contributions of an alphaproteobacterial endosymbiont in the apicomplexan Cardiosporidium cionae.</title>
        <authorList>
            <person name="Hunter E.S."/>
            <person name="Paight C.J."/>
            <person name="Lane C.E."/>
        </authorList>
    </citation>
    <scope>NUCLEOTIDE SEQUENCE [LARGE SCALE GENOMIC DNA]</scope>
    <source>
        <strain evidence="7">ESH_2018</strain>
    </source>
</reference>
<keyword evidence="4 5" id="KW-0539">Nucleus</keyword>
<keyword evidence="3 5" id="KW-0690">Ribosome biogenesis</keyword>
<feature type="compositionally biased region" description="Basic residues" evidence="6">
    <location>
        <begin position="229"/>
        <end position="247"/>
    </location>
</feature>
<dbReference type="InterPro" id="IPR011687">
    <property type="entry name" value="Nop53/GLTSCR2"/>
</dbReference>
<dbReference type="PIRSF" id="PIRSF017302">
    <property type="entry name" value="Gltscr2"/>
    <property type="match status" value="1"/>
</dbReference>
<dbReference type="EMBL" id="JADAQX010000755">
    <property type="protein sequence ID" value="KAF8819444.1"/>
    <property type="molecule type" value="Genomic_DNA"/>
</dbReference>
<protein>
    <recommendedName>
        <fullName evidence="2 5">Ribosome biogenesis protein NOP53</fullName>
    </recommendedName>
</protein>
<feature type="region of interest" description="Disordered" evidence="6">
    <location>
        <begin position="59"/>
        <end position="123"/>
    </location>
</feature>
<evidence type="ECO:0000313" key="7">
    <source>
        <dbReference type="EMBL" id="KAF8819444.1"/>
    </source>
</evidence>
<evidence type="ECO:0000256" key="6">
    <source>
        <dbReference type="SAM" id="MobiDB-lite"/>
    </source>
</evidence>
<sequence length="388" mass="44873">MGKSKRQIWRKIDLTDIEKAAEVQSIRARVDEYAPEKLFFVDVGKRAAASQSTIRKIRDIPEKSSLPTMHTRAQKKHSIPQTTLLSKKASPTTLQDLWPSNEEESHAKRRRLAPPGRTQRVPAVKMATEGQSYHPDSMNYETAVNSIFEEEKQQKEEMQRHKAILKPLTHTLLEVLPPSEVYTMDIQMKQKALQALARGDLSQVLETLKSQKEDEKEEETGETSSSLIRQKKREKKNKTKRNKEKRHTLLQKQINRIRSAKKTVKSFGTLDKILKEMKSKENITVEKKQKRLEKEIHLKDEETRGNVASIRLGKNRFIERSMDVSLPSEMKGSLRCVKVSGNTAVECMQSLFRRGIMEPPPLMDSVYVQRIKQRQRRKNLSQKLRSKA</sequence>
<evidence type="ECO:0000256" key="4">
    <source>
        <dbReference type="ARBA" id="ARBA00023242"/>
    </source>
</evidence>
<organism evidence="7 8">
    <name type="scientific">Cardiosporidium cionae</name>
    <dbReference type="NCBI Taxonomy" id="476202"/>
    <lineage>
        <taxon>Eukaryota</taxon>
        <taxon>Sar</taxon>
        <taxon>Alveolata</taxon>
        <taxon>Apicomplexa</taxon>
        <taxon>Aconoidasida</taxon>
        <taxon>Nephromycida</taxon>
        <taxon>Cardiosporidium</taxon>
    </lineage>
</organism>
<proteinExistence type="inferred from homology"/>
<comment type="subcellular location">
    <subcellularLocation>
        <location evidence="5">Nucleus</location>
        <location evidence="5">Nucleolus</location>
    </subcellularLocation>
    <subcellularLocation>
        <location evidence="5">Nucleus</location>
        <location evidence="5">Nucleoplasm</location>
    </subcellularLocation>
</comment>
<evidence type="ECO:0000256" key="1">
    <source>
        <dbReference type="ARBA" id="ARBA00008838"/>
    </source>
</evidence>
<name>A0ABQ7J642_9APIC</name>
<evidence type="ECO:0000256" key="3">
    <source>
        <dbReference type="ARBA" id="ARBA00022517"/>
    </source>
</evidence>
<comment type="caution">
    <text evidence="7">The sequence shown here is derived from an EMBL/GenBank/DDBJ whole genome shotgun (WGS) entry which is preliminary data.</text>
</comment>
<comment type="similarity">
    <text evidence="1 5">Belongs to the NOP53 family.</text>
</comment>
<dbReference type="PANTHER" id="PTHR14211:SF7">
    <property type="entry name" value="RIBOSOME BIOGENESIS PROTEIN NOP53"/>
    <property type="match status" value="1"/>
</dbReference>
<comment type="function">
    <text evidence="5">May play a role in ribosome biogenesis.</text>
</comment>
<feature type="compositionally biased region" description="Polar residues" evidence="6">
    <location>
        <begin position="79"/>
        <end position="95"/>
    </location>
</feature>
<evidence type="ECO:0000256" key="5">
    <source>
        <dbReference type="PIRNR" id="PIRNR017302"/>
    </source>
</evidence>
<dbReference type="Pfam" id="PF07767">
    <property type="entry name" value="Nop53"/>
    <property type="match status" value="1"/>
</dbReference>
<dbReference type="Proteomes" id="UP000823046">
    <property type="component" value="Unassembled WGS sequence"/>
</dbReference>
<keyword evidence="8" id="KW-1185">Reference proteome</keyword>
<evidence type="ECO:0000313" key="8">
    <source>
        <dbReference type="Proteomes" id="UP000823046"/>
    </source>
</evidence>
<dbReference type="PANTHER" id="PTHR14211">
    <property type="entry name" value="GLIOMA SUPPRESSOR CANDIDATE REGION GENE 2"/>
    <property type="match status" value="1"/>
</dbReference>
<gene>
    <name evidence="7" type="ORF">IE077_001016</name>
</gene>
<accession>A0ABQ7J642</accession>
<evidence type="ECO:0000256" key="2">
    <source>
        <dbReference type="ARBA" id="ARBA00018339"/>
    </source>
</evidence>
<feature type="region of interest" description="Disordered" evidence="6">
    <location>
        <begin position="209"/>
        <end position="247"/>
    </location>
</feature>